<evidence type="ECO:0000313" key="1">
    <source>
        <dbReference type="EMBL" id="JAE36116.1"/>
    </source>
</evidence>
<dbReference type="EMBL" id="GBRH01161780">
    <property type="protein sequence ID" value="JAE36116.1"/>
    <property type="molecule type" value="Transcribed_RNA"/>
</dbReference>
<organism evidence="1">
    <name type="scientific">Arundo donax</name>
    <name type="common">Giant reed</name>
    <name type="synonym">Donax arundinaceus</name>
    <dbReference type="NCBI Taxonomy" id="35708"/>
    <lineage>
        <taxon>Eukaryota</taxon>
        <taxon>Viridiplantae</taxon>
        <taxon>Streptophyta</taxon>
        <taxon>Embryophyta</taxon>
        <taxon>Tracheophyta</taxon>
        <taxon>Spermatophyta</taxon>
        <taxon>Magnoliopsida</taxon>
        <taxon>Liliopsida</taxon>
        <taxon>Poales</taxon>
        <taxon>Poaceae</taxon>
        <taxon>PACMAD clade</taxon>
        <taxon>Arundinoideae</taxon>
        <taxon>Arundineae</taxon>
        <taxon>Arundo</taxon>
    </lineage>
</organism>
<protein>
    <submittedName>
        <fullName evidence="1">Uncharacterized protein</fullName>
    </submittedName>
</protein>
<reference evidence="1" key="2">
    <citation type="journal article" date="2015" name="Data Brief">
        <title>Shoot transcriptome of the giant reed, Arundo donax.</title>
        <authorList>
            <person name="Barrero R.A."/>
            <person name="Guerrero F.D."/>
            <person name="Moolhuijzen P."/>
            <person name="Goolsby J.A."/>
            <person name="Tidwell J."/>
            <person name="Bellgard S.E."/>
            <person name="Bellgard M.I."/>
        </authorList>
    </citation>
    <scope>NUCLEOTIDE SEQUENCE</scope>
    <source>
        <tissue evidence="1">Shoot tissue taken approximately 20 cm above the soil surface</tissue>
    </source>
</reference>
<name>A0A0A9HMN7_ARUDO</name>
<dbReference type="AlphaFoldDB" id="A0A0A9HMN7"/>
<sequence>MAMNMWSSLSFALSDSFSCLPFHSLMKMLYAIPNPQVLHRIVRQCSLILIFHVLVLRNINPLDLRALRLEQGQATSKLHRQSELLSSRLSSICGHRVSCGRAPQ</sequence>
<accession>A0A0A9HMN7</accession>
<reference evidence="1" key="1">
    <citation type="submission" date="2014-09" db="EMBL/GenBank/DDBJ databases">
        <authorList>
            <person name="Magalhaes I.L.F."/>
            <person name="Oliveira U."/>
            <person name="Santos F.R."/>
            <person name="Vidigal T.H.D.A."/>
            <person name="Brescovit A.D."/>
            <person name="Santos A.J."/>
        </authorList>
    </citation>
    <scope>NUCLEOTIDE SEQUENCE</scope>
    <source>
        <tissue evidence="1">Shoot tissue taken approximately 20 cm above the soil surface</tissue>
    </source>
</reference>
<proteinExistence type="predicted"/>